<proteinExistence type="predicted"/>
<gene>
    <name evidence="1" type="ORF">Thert_02001</name>
</gene>
<dbReference type="Proteomes" id="UP000214975">
    <property type="component" value="Chromosome"/>
</dbReference>
<sequence length="66" mass="7399">MLTPIKAIRKKCLQCSNDQPKEVKECPITTCPLYPYRLGHRPSKINSNAKSHKLANDFLSEGVNDG</sequence>
<protein>
    <submittedName>
        <fullName evidence="1">Uncharacterized protein</fullName>
    </submittedName>
</protein>
<accession>A0A223I082</accession>
<name>A0A223I082_THETR</name>
<reference evidence="1 2" key="1">
    <citation type="submission" date="2016-08" db="EMBL/GenBank/DDBJ databases">
        <title>A novel genetic cassette of butanologenic Thermoanaerobacterium thermosaccharolyticum that directly convert cellulose to butanol.</title>
        <authorList>
            <person name="Li T."/>
            <person name="He J."/>
        </authorList>
    </citation>
    <scope>NUCLEOTIDE SEQUENCE [LARGE SCALE GENOMIC DNA]</scope>
    <source>
        <strain evidence="1 2">TG57</strain>
    </source>
</reference>
<evidence type="ECO:0000313" key="1">
    <source>
        <dbReference type="EMBL" id="AST57954.1"/>
    </source>
</evidence>
<evidence type="ECO:0000313" key="2">
    <source>
        <dbReference type="Proteomes" id="UP000214975"/>
    </source>
</evidence>
<organism evidence="1 2">
    <name type="scientific">Thermoanaerobacterium thermosaccharolyticum</name>
    <name type="common">Clostridium thermosaccharolyticum</name>
    <dbReference type="NCBI Taxonomy" id="1517"/>
    <lineage>
        <taxon>Bacteria</taxon>
        <taxon>Bacillati</taxon>
        <taxon>Bacillota</taxon>
        <taxon>Clostridia</taxon>
        <taxon>Thermoanaerobacterales</taxon>
        <taxon>Thermoanaerobacteraceae</taxon>
        <taxon>Thermoanaerobacterium</taxon>
    </lineage>
</organism>
<dbReference type="AlphaFoldDB" id="A0A223I082"/>
<dbReference type="EMBL" id="CP016893">
    <property type="protein sequence ID" value="AST57954.1"/>
    <property type="molecule type" value="Genomic_DNA"/>
</dbReference>
<dbReference type="RefSeq" id="WP_094397463.1">
    <property type="nucleotide sequence ID" value="NZ_CP016893.1"/>
</dbReference>